<dbReference type="Proteomes" id="UP000194127">
    <property type="component" value="Unassembled WGS sequence"/>
</dbReference>
<keyword evidence="3" id="KW-1185">Reference proteome</keyword>
<gene>
    <name evidence="2" type="ORF">POSPLADRAFT_1040916</name>
</gene>
<dbReference type="RefSeq" id="XP_024335991.1">
    <property type="nucleotide sequence ID" value="XM_024477824.1"/>
</dbReference>
<organism evidence="2 3">
    <name type="scientific">Postia placenta MAD-698-R-SB12</name>
    <dbReference type="NCBI Taxonomy" id="670580"/>
    <lineage>
        <taxon>Eukaryota</taxon>
        <taxon>Fungi</taxon>
        <taxon>Dikarya</taxon>
        <taxon>Basidiomycota</taxon>
        <taxon>Agaricomycotina</taxon>
        <taxon>Agaricomycetes</taxon>
        <taxon>Polyporales</taxon>
        <taxon>Adustoporiaceae</taxon>
        <taxon>Rhodonia</taxon>
    </lineage>
</organism>
<accession>A0A1X6MS39</accession>
<dbReference type="AlphaFoldDB" id="A0A1X6MS39"/>
<dbReference type="Pfam" id="PF20236">
    <property type="entry name" value="DUF6593"/>
    <property type="match status" value="1"/>
</dbReference>
<name>A0A1X6MS39_9APHY</name>
<evidence type="ECO:0000259" key="1">
    <source>
        <dbReference type="Pfam" id="PF20236"/>
    </source>
</evidence>
<dbReference type="InterPro" id="IPR046528">
    <property type="entry name" value="DUF6593"/>
</dbReference>
<reference evidence="2 3" key="1">
    <citation type="submission" date="2017-04" db="EMBL/GenBank/DDBJ databases">
        <title>Genome Sequence of the Model Brown-Rot Fungus Postia placenta SB12.</title>
        <authorList>
            <consortium name="DOE Joint Genome Institute"/>
            <person name="Gaskell J."/>
            <person name="Kersten P."/>
            <person name="Larrondo L.F."/>
            <person name="Canessa P."/>
            <person name="Martinez D."/>
            <person name="Hibbett D."/>
            <person name="Schmoll M."/>
            <person name="Kubicek C.P."/>
            <person name="Martinez A.T."/>
            <person name="Yadav J."/>
            <person name="Master E."/>
            <person name="Magnuson J.K."/>
            <person name="James T."/>
            <person name="Yaver D."/>
            <person name="Berka R."/>
            <person name="Labutti K."/>
            <person name="Lipzen A."/>
            <person name="Aerts A."/>
            <person name="Barry K."/>
            <person name="Henrissat B."/>
            <person name="Blanchette R."/>
            <person name="Grigoriev I."/>
            <person name="Cullen D."/>
        </authorList>
    </citation>
    <scope>NUCLEOTIDE SEQUENCE [LARGE SCALE GENOMIC DNA]</scope>
    <source>
        <strain evidence="2 3">MAD-698-R-SB12</strain>
    </source>
</reference>
<dbReference type="OrthoDB" id="3132420at2759"/>
<sequence length="174" mass="20035">MATTDLILQFLWPTSTNSDGRTFQIKQIAEAPQDPIELYKFHHPVTGNNTGVTQIHRKNLATQVWEPSGHIEWTSAAAATVYFGGLERVPMRELRRMKKVSSKSRRFKANGSEYKWKVAENGTDIYCVSTRSKTVATWSQEQSTLRVMDRAEGILDRIVVTCFLNLWMKRINQW</sequence>
<proteinExistence type="predicted"/>
<protein>
    <recommendedName>
        <fullName evidence="1">DUF6593 domain-containing protein</fullName>
    </recommendedName>
</protein>
<feature type="domain" description="DUF6593" evidence="1">
    <location>
        <begin position="38"/>
        <end position="164"/>
    </location>
</feature>
<dbReference type="GeneID" id="36322774"/>
<evidence type="ECO:0000313" key="2">
    <source>
        <dbReference type="EMBL" id="OSX59197.1"/>
    </source>
</evidence>
<evidence type="ECO:0000313" key="3">
    <source>
        <dbReference type="Proteomes" id="UP000194127"/>
    </source>
</evidence>
<dbReference type="EMBL" id="KZ110602">
    <property type="protein sequence ID" value="OSX59197.1"/>
    <property type="molecule type" value="Genomic_DNA"/>
</dbReference>